<feature type="region of interest" description="Disordered" evidence="1">
    <location>
        <begin position="557"/>
        <end position="577"/>
    </location>
</feature>
<dbReference type="Proteomes" id="UP001295684">
    <property type="component" value="Unassembled WGS sequence"/>
</dbReference>
<evidence type="ECO:0000256" key="1">
    <source>
        <dbReference type="SAM" id="MobiDB-lite"/>
    </source>
</evidence>
<feature type="transmembrane region" description="Helical" evidence="2">
    <location>
        <begin position="470"/>
        <end position="489"/>
    </location>
</feature>
<name>A0AAD1U7F6_EUPCR</name>
<feature type="domain" description="Phospholipid/glycerol acyltransferase" evidence="3">
    <location>
        <begin position="45"/>
        <end position="243"/>
    </location>
</feature>
<dbReference type="EMBL" id="CAMPGE010003889">
    <property type="protein sequence ID" value="CAI2362735.1"/>
    <property type="molecule type" value="Genomic_DNA"/>
</dbReference>
<organism evidence="4 5">
    <name type="scientific">Euplotes crassus</name>
    <dbReference type="NCBI Taxonomy" id="5936"/>
    <lineage>
        <taxon>Eukaryota</taxon>
        <taxon>Sar</taxon>
        <taxon>Alveolata</taxon>
        <taxon>Ciliophora</taxon>
        <taxon>Intramacronucleata</taxon>
        <taxon>Spirotrichea</taxon>
        <taxon>Hypotrichia</taxon>
        <taxon>Euplotida</taxon>
        <taxon>Euplotidae</taxon>
        <taxon>Moneuplotes</taxon>
    </lineage>
</organism>
<reference evidence="4" key="1">
    <citation type="submission" date="2023-07" db="EMBL/GenBank/DDBJ databases">
        <authorList>
            <consortium name="AG Swart"/>
            <person name="Singh M."/>
            <person name="Singh A."/>
            <person name="Seah K."/>
            <person name="Emmerich C."/>
        </authorList>
    </citation>
    <scope>NUCLEOTIDE SEQUENCE</scope>
    <source>
        <strain evidence="4">DP1</strain>
    </source>
</reference>
<dbReference type="PANTHER" id="PTHR31605">
    <property type="entry name" value="GLYCEROL-3-PHOSPHATE O-ACYLTRANSFERASE 1"/>
    <property type="match status" value="1"/>
</dbReference>
<feature type="compositionally biased region" description="Basic and acidic residues" evidence="1">
    <location>
        <begin position="557"/>
        <end position="573"/>
    </location>
</feature>
<feature type="transmembrane region" description="Helical" evidence="2">
    <location>
        <begin position="442"/>
        <end position="463"/>
    </location>
</feature>
<protein>
    <recommendedName>
        <fullName evidence="3">Phospholipid/glycerol acyltransferase domain-containing protein</fullName>
    </recommendedName>
</protein>
<keyword evidence="2" id="KW-0472">Membrane</keyword>
<dbReference type="GO" id="GO:0016287">
    <property type="term" value="F:glycerone-phosphate O-acyltransferase activity"/>
    <property type="evidence" value="ECO:0007669"/>
    <property type="project" value="TreeGrafter"/>
</dbReference>
<dbReference type="Pfam" id="PF01553">
    <property type="entry name" value="Acyltransferase"/>
    <property type="match status" value="1"/>
</dbReference>
<accession>A0AAD1U7F6</accession>
<evidence type="ECO:0000313" key="4">
    <source>
        <dbReference type="EMBL" id="CAI2362735.1"/>
    </source>
</evidence>
<dbReference type="InterPro" id="IPR002123">
    <property type="entry name" value="Plipid/glycerol_acylTrfase"/>
</dbReference>
<dbReference type="PANTHER" id="PTHR31605:SF0">
    <property type="entry name" value="GLYCEROL-3-PHOSPHATE O-ACYLTRANSFERASE 1"/>
    <property type="match status" value="1"/>
</dbReference>
<evidence type="ECO:0000313" key="5">
    <source>
        <dbReference type="Proteomes" id="UP001295684"/>
    </source>
</evidence>
<comment type="caution">
    <text evidence="4">The sequence shown here is derived from an EMBL/GenBank/DDBJ whole genome shotgun (WGS) entry which is preliminary data.</text>
</comment>
<dbReference type="SMART" id="SM00563">
    <property type="entry name" value="PlsC"/>
    <property type="match status" value="1"/>
</dbReference>
<dbReference type="AlphaFoldDB" id="A0AAD1U7F6"/>
<evidence type="ECO:0000256" key="2">
    <source>
        <dbReference type="SAM" id="Phobius"/>
    </source>
</evidence>
<dbReference type="GO" id="GO:0008654">
    <property type="term" value="P:phospholipid biosynthetic process"/>
    <property type="evidence" value="ECO:0007669"/>
    <property type="project" value="TreeGrafter"/>
</dbReference>
<keyword evidence="2" id="KW-0812">Transmembrane</keyword>
<feature type="transmembrane region" description="Helical" evidence="2">
    <location>
        <begin position="391"/>
        <end position="411"/>
    </location>
</feature>
<evidence type="ECO:0000259" key="3">
    <source>
        <dbReference type="SMART" id="SM00563"/>
    </source>
</evidence>
<proteinExistence type="predicted"/>
<sequence length="601" mass="69530">MTYLTNFLVSLIRLCMVWFTRLILNVYFKEIQVIGKQKVPKEGPIIFVGNHANQYIDPMAIIAYCPQHINFMVAASTYRQRMMGFFTRVMGAIPVERPQDIAQVGEGTVEVIDKQKIIGHNSNFTKQVMVGDTIKAKGWPEYVVTEVVSATELKFKSKDVNPTETGVKKEYKVIPKVDQSQVFSKVWEELKNGKNLGIFPEGGSHDQTNLLPLKVGVAICGLGAMSKYKDTKIKVIACGLKYFNPSRFRSKMILEFSTPFEVDSKLVEEYQKDKRSACGKFLSHTEKKLRSVTFTAPNYRELKNIYLARRLYIPSSEIGNYSQEEINELYKRFFKGYQEMRKRPEVENLMEEVYEYGRDLKSLGVKDSKIYEIEFNTLDLLKKSVISLFKMMMSLIFVFPGLVTLLPMYVINRILAEKERRKALKKSSVKVFGADVLGSTRILYSFILYPLTCTFFTTSLFILQRMYSSLSLYDCCANCFWFLVFYPIYNYICVRSLDGVTDNWNNLFVRVYCLFSKDTMDVIREKREHISKKVHEVIDTFGPMVIENFNQTKLLKDSKQKSKGKKDKEKDSEVTSDSSFYQLMEQVDFDDAFNSLEELGL</sequence>
<dbReference type="InterPro" id="IPR052744">
    <property type="entry name" value="GPAT/DAPAT"/>
</dbReference>
<dbReference type="CDD" id="cd07992">
    <property type="entry name" value="LPLAT_AAK14816-like"/>
    <property type="match status" value="1"/>
</dbReference>
<keyword evidence="2" id="KW-1133">Transmembrane helix</keyword>
<dbReference type="GO" id="GO:0004366">
    <property type="term" value="F:glycerol-3-phosphate O-acyltransferase activity"/>
    <property type="evidence" value="ECO:0007669"/>
    <property type="project" value="TreeGrafter"/>
</dbReference>
<gene>
    <name evidence="4" type="ORF">ECRASSUSDP1_LOCUS4061</name>
</gene>
<dbReference type="SUPFAM" id="SSF69593">
    <property type="entry name" value="Glycerol-3-phosphate (1)-acyltransferase"/>
    <property type="match status" value="1"/>
</dbReference>
<keyword evidence="5" id="KW-1185">Reference proteome</keyword>